<feature type="non-terminal residue" evidence="2">
    <location>
        <position position="1"/>
    </location>
</feature>
<sequence>RSPRCIMHTIPSLITLKSAWSIWFISDPATLATVSENCYACGTLFPCRSPSLNQRTLNVDALWICLDRFLIVVQFQNMGREVDARANTT</sequence>
<proteinExistence type="predicted"/>
<dbReference type="Proteomes" id="UP000886523">
    <property type="component" value="Unassembled WGS sequence"/>
</dbReference>
<name>A0A9P6DQP3_9AGAM</name>
<evidence type="ECO:0000313" key="2">
    <source>
        <dbReference type="EMBL" id="KAF9507593.1"/>
    </source>
</evidence>
<feature type="signal peptide" evidence="1">
    <location>
        <begin position="1"/>
        <end position="21"/>
    </location>
</feature>
<keyword evidence="1" id="KW-0732">Signal</keyword>
<reference evidence="2" key="1">
    <citation type="journal article" date="2020" name="Nat. Commun.">
        <title>Large-scale genome sequencing of mycorrhizal fungi provides insights into the early evolution of symbiotic traits.</title>
        <authorList>
            <person name="Miyauchi S."/>
            <person name="Kiss E."/>
            <person name="Kuo A."/>
            <person name="Drula E."/>
            <person name="Kohler A."/>
            <person name="Sanchez-Garcia M."/>
            <person name="Morin E."/>
            <person name="Andreopoulos B."/>
            <person name="Barry K.W."/>
            <person name="Bonito G."/>
            <person name="Buee M."/>
            <person name="Carver A."/>
            <person name="Chen C."/>
            <person name="Cichocki N."/>
            <person name="Clum A."/>
            <person name="Culley D."/>
            <person name="Crous P.W."/>
            <person name="Fauchery L."/>
            <person name="Girlanda M."/>
            <person name="Hayes R.D."/>
            <person name="Keri Z."/>
            <person name="LaButti K."/>
            <person name="Lipzen A."/>
            <person name="Lombard V."/>
            <person name="Magnuson J."/>
            <person name="Maillard F."/>
            <person name="Murat C."/>
            <person name="Nolan M."/>
            <person name="Ohm R.A."/>
            <person name="Pangilinan J."/>
            <person name="Pereira M.F."/>
            <person name="Perotto S."/>
            <person name="Peter M."/>
            <person name="Pfister S."/>
            <person name="Riley R."/>
            <person name="Sitrit Y."/>
            <person name="Stielow J.B."/>
            <person name="Szollosi G."/>
            <person name="Zifcakova L."/>
            <person name="Stursova M."/>
            <person name="Spatafora J.W."/>
            <person name="Tedersoo L."/>
            <person name="Vaario L.M."/>
            <person name="Yamada A."/>
            <person name="Yan M."/>
            <person name="Wang P."/>
            <person name="Xu J."/>
            <person name="Bruns T."/>
            <person name="Baldrian P."/>
            <person name="Vilgalys R."/>
            <person name="Dunand C."/>
            <person name="Henrissat B."/>
            <person name="Grigoriev I.V."/>
            <person name="Hibbett D."/>
            <person name="Nagy L.G."/>
            <person name="Martin F.M."/>
        </authorList>
    </citation>
    <scope>NUCLEOTIDE SEQUENCE</scope>
    <source>
        <strain evidence="2">UP504</strain>
    </source>
</reference>
<evidence type="ECO:0000313" key="3">
    <source>
        <dbReference type="Proteomes" id="UP000886523"/>
    </source>
</evidence>
<organism evidence="2 3">
    <name type="scientific">Hydnum rufescens UP504</name>
    <dbReference type="NCBI Taxonomy" id="1448309"/>
    <lineage>
        <taxon>Eukaryota</taxon>
        <taxon>Fungi</taxon>
        <taxon>Dikarya</taxon>
        <taxon>Basidiomycota</taxon>
        <taxon>Agaricomycotina</taxon>
        <taxon>Agaricomycetes</taxon>
        <taxon>Cantharellales</taxon>
        <taxon>Hydnaceae</taxon>
        <taxon>Hydnum</taxon>
    </lineage>
</organism>
<dbReference type="EMBL" id="MU129076">
    <property type="protein sequence ID" value="KAF9507593.1"/>
    <property type="molecule type" value="Genomic_DNA"/>
</dbReference>
<accession>A0A9P6DQP3</accession>
<comment type="caution">
    <text evidence="2">The sequence shown here is derived from an EMBL/GenBank/DDBJ whole genome shotgun (WGS) entry which is preliminary data.</text>
</comment>
<dbReference type="AlphaFoldDB" id="A0A9P6DQP3"/>
<evidence type="ECO:0000256" key="1">
    <source>
        <dbReference type="SAM" id="SignalP"/>
    </source>
</evidence>
<feature type="chain" id="PRO_5040210221" evidence="1">
    <location>
        <begin position="22"/>
        <end position="89"/>
    </location>
</feature>
<protein>
    <submittedName>
        <fullName evidence="2">Uncharacterized protein</fullName>
    </submittedName>
</protein>
<keyword evidence="3" id="KW-1185">Reference proteome</keyword>
<gene>
    <name evidence="2" type="ORF">BS47DRAFT_1351347</name>
</gene>